<dbReference type="Proteomes" id="UP000232323">
    <property type="component" value="Unassembled WGS sequence"/>
</dbReference>
<evidence type="ECO:0000313" key="2">
    <source>
        <dbReference type="Proteomes" id="UP000232323"/>
    </source>
</evidence>
<dbReference type="Pfam" id="PF09366">
    <property type="entry name" value="DUF1997"/>
    <property type="match status" value="1"/>
</dbReference>
<name>A0A250WZD7_9CHLO</name>
<reference evidence="1 2" key="1">
    <citation type="submission" date="2017-08" db="EMBL/GenBank/DDBJ databases">
        <title>Acidophilic green algal genome provides insights into adaptation to an acidic environment.</title>
        <authorList>
            <person name="Hirooka S."/>
            <person name="Hirose Y."/>
            <person name="Kanesaki Y."/>
            <person name="Higuchi S."/>
            <person name="Fujiwara T."/>
            <person name="Onuma R."/>
            <person name="Era A."/>
            <person name="Ohbayashi R."/>
            <person name="Uzuka A."/>
            <person name="Nozaki H."/>
            <person name="Yoshikawa H."/>
            <person name="Miyagishima S.Y."/>
        </authorList>
    </citation>
    <scope>NUCLEOTIDE SEQUENCE [LARGE SCALE GENOMIC DNA]</scope>
    <source>
        <strain evidence="1 2">NIES-2499</strain>
    </source>
</reference>
<comment type="caution">
    <text evidence="1">The sequence shown here is derived from an EMBL/GenBank/DDBJ whole genome shotgun (WGS) entry which is preliminary data.</text>
</comment>
<dbReference type="OrthoDB" id="567078at2759"/>
<gene>
    <name evidence="1" type="ORF">CEUSTIGMA_g3313.t1</name>
</gene>
<accession>A0A250WZD7</accession>
<evidence type="ECO:0000313" key="1">
    <source>
        <dbReference type="EMBL" id="GAX75870.1"/>
    </source>
</evidence>
<dbReference type="EMBL" id="BEGY01000014">
    <property type="protein sequence ID" value="GAX75870.1"/>
    <property type="molecule type" value="Genomic_DNA"/>
</dbReference>
<keyword evidence="2" id="KW-1185">Reference proteome</keyword>
<dbReference type="InterPro" id="IPR018971">
    <property type="entry name" value="DUF1997"/>
</dbReference>
<protein>
    <submittedName>
        <fullName evidence="1">Uncharacterized protein</fullName>
    </submittedName>
</protein>
<sequence>MIPKIQIYDFWIQPISVVQIKHSTSSVEVTTTTSDCVLDASQHIKDLGLDKSYKVDVRLVLACWEDGAKPSLTSTSSIVVEVDMPPPFSLIPKPLLKGGGDAAMNATLAILASSFGEKIKSDLKTWQGGKISPKGAAASIISR</sequence>
<dbReference type="AlphaFoldDB" id="A0A250WZD7"/>
<organism evidence="1 2">
    <name type="scientific">Chlamydomonas eustigma</name>
    <dbReference type="NCBI Taxonomy" id="1157962"/>
    <lineage>
        <taxon>Eukaryota</taxon>
        <taxon>Viridiplantae</taxon>
        <taxon>Chlorophyta</taxon>
        <taxon>core chlorophytes</taxon>
        <taxon>Chlorophyceae</taxon>
        <taxon>CS clade</taxon>
        <taxon>Chlamydomonadales</taxon>
        <taxon>Chlamydomonadaceae</taxon>
        <taxon>Chlamydomonas</taxon>
    </lineage>
</organism>
<proteinExistence type="predicted"/>